<dbReference type="InterPro" id="IPR029058">
    <property type="entry name" value="AB_hydrolase_fold"/>
</dbReference>
<dbReference type="PANTHER" id="PTHR48081">
    <property type="entry name" value="AB HYDROLASE SUPERFAMILY PROTEIN C4A8.06C"/>
    <property type="match status" value="1"/>
</dbReference>
<evidence type="ECO:0000313" key="4">
    <source>
        <dbReference type="Proteomes" id="UP000036893"/>
    </source>
</evidence>
<sequence>MASSCAFEDLHQPGKTWQDSKFFVENAIGQRPQLTGDVFAMREQYKALADGANATRTISPNITVEDIKLSPNLTVRTYTPTARQAESKPCPVGLYFHGGGLCCGDLDSEDNFCRLLAERLPCIVISVGYRLAPEHKAPAQLDDALEAWNWAYNNASTLNGDRGRYFTVGQSAGGTLALAVARRLIVLGRKHEVKGIAAIVPFVVHPDGVPSRYMAQYRAFDEFGDGPVNTKQAMTHFYKAIQAPPGDPDVYVLNAEADFHQFPPTYLAVCGIDPLRDDGLIIHDALKTAGVSVKLDYYQGLPHVFWAFGCPPPSGDFVADVMAGIRLFTHT</sequence>
<gene>
    <name evidence="3" type="ORF">Aud_010917</name>
</gene>
<comment type="caution">
    <text evidence="3">The sequence shown here is derived from an EMBL/GenBank/DDBJ whole genome shotgun (WGS) entry which is preliminary data.</text>
</comment>
<dbReference type="AlphaFoldDB" id="A0A8E0R1H8"/>
<feature type="domain" description="Alpha/beta hydrolase fold-3" evidence="2">
    <location>
        <begin position="94"/>
        <end position="306"/>
    </location>
</feature>
<evidence type="ECO:0000313" key="3">
    <source>
        <dbReference type="EMBL" id="GIC94417.1"/>
    </source>
</evidence>
<dbReference type="Proteomes" id="UP000036893">
    <property type="component" value="Unassembled WGS sequence"/>
</dbReference>
<dbReference type="SUPFAM" id="SSF53474">
    <property type="entry name" value="alpha/beta-Hydrolases"/>
    <property type="match status" value="1"/>
</dbReference>
<evidence type="ECO:0000259" key="2">
    <source>
        <dbReference type="Pfam" id="PF07859"/>
    </source>
</evidence>
<evidence type="ECO:0000256" key="1">
    <source>
        <dbReference type="ARBA" id="ARBA00022801"/>
    </source>
</evidence>
<dbReference type="InterPro" id="IPR050300">
    <property type="entry name" value="GDXG_lipolytic_enzyme"/>
</dbReference>
<dbReference type="Gene3D" id="3.40.50.1820">
    <property type="entry name" value="alpha/beta hydrolase"/>
    <property type="match status" value="1"/>
</dbReference>
<name>A0A8E0R1H8_9EURO</name>
<keyword evidence="1" id="KW-0378">Hydrolase</keyword>
<dbReference type="Pfam" id="PF07859">
    <property type="entry name" value="Abhydrolase_3"/>
    <property type="match status" value="1"/>
</dbReference>
<dbReference type="GO" id="GO:0016787">
    <property type="term" value="F:hydrolase activity"/>
    <property type="evidence" value="ECO:0007669"/>
    <property type="project" value="UniProtKB-KW"/>
</dbReference>
<dbReference type="PANTHER" id="PTHR48081:SF8">
    <property type="entry name" value="ALPHA_BETA HYDROLASE FOLD-3 DOMAIN-CONTAINING PROTEIN-RELATED"/>
    <property type="match status" value="1"/>
</dbReference>
<proteinExistence type="predicted"/>
<dbReference type="EMBL" id="BBXM02000009">
    <property type="protein sequence ID" value="GIC94417.1"/>
    <property type="molecule type" value="Genomic_DNA"/>
</dbReference>
<reference evidence="3" key="2">
    <citation type="submission" date="2021-01" db="EMBL/GenBank/DDBJ databases">
        <title>Pan-genome distribution and transcriptional activeness of fungal secondary metabolism genes in Aspergillus section Fumigati.</title>
        <authorList>
            <person name="Takahashi H."/>
            <person name="Umemura M."/>
            <person name="Ninomiya A."/>
            <person name="Kusuya Y."/>
            <person name="Urayama S."/>
            <person name="Shimizu M."/>
            <person name="Watanabe A."/>
            <person name="Kamei K."/>
            <person name="Yaguchi T."/>
            <person name="Hagiwara D."/>
        </authorList>
    </citation>
    <scope>NUCLEOTIDE SEQUENCE</scope>
    <source>
        <strain evidence="3">IFM 46973</strain>
    </source>
</reference>
<accession>A0A8E0R1H8</accession>
<dbReference type="GeneID" id="66998394"/>
<organism evidence="3 4">
    <name type="scientific">Aspergillus udagawae</name>
    <dbReference type="NCBI Taxonomy" id="91492"/>
    <lineage>
        <taxon>Eukaryota</taxon>
        <taxon>Fungi</taxon>
        <taxon>Dikarya</taxon>
        <taxon>Ascomycota</taxon>
        <taxon>Pezizomycotina</taxon>
        <taxon>Eurotiomycetes</taxon>
        <taxon>Eurotiomycetidae</taxon>
        <taxon>Eurotiales</taxon>
        <taxon>Aspergillaceae</taxon>
        <taxon>Aspergillus</taxon>
        <taxon>Aspergillus subgen. Fumigati</taxon>
    </lineage>
</organism>
<reference evidence="3" key="1">
    <citation type="journal article" date="2015" name="Genome Announc.">
        <title>Draft Genome Sequence of the Pathogenic Filamentous Fungus Aspergillus udagawae Strain IFM 46973T.</title>
        <authorList>
            <person name="Kusuya Y."/>
            <person name="Takahashi-Nakaguchi A."/>
            <person name="Takahashi H."/>
            <person name="Yaguchi T."/>
        </authorList>
    </citation>
    <scope>NUCLEOTIDE SEQUENCE</scope>
    <source>
        <strain evidence="3">IFM 46973</strain>
    </source>
</reference>
<protein>
    <recommendedName>
        <fullName evidence="2">Alpha/beta hydrolase fold-3 domain-containing protein</fullName>
    </recommendedName>
</protein>
<dbReference type="InterPro" id="IPR013094">
    <property type="entry name" value="AB_hydrolase_3"/>
</dbReference>
<dbReference type="RefSeq" id="XP_043151683.1">
    <property type="nucleotide sequence ID" value="XM_043295748.1"/>
</dbReference>